<dbReference type="AlphaFoldDB" id="A0A915IJN1"/>
<feature type="signal peptide" evidence="2">
    <location>
        <begin position="1"/>
        <end position="18"/>
    </location>
</feature>
<feature type="compositionally biased region" description="Low complexity" evidence="1">
    <location>
        <begin position="85"/>
        <end position="103"/>
    </location>
</feature>
<feature type="region of interest" description="Disordered" evidence="1">
    <location>
        <begin position="79"/>
        <end position="103"/>
    </location>
</feature>
<proteinExistence type="predicted"/>
<name>A0A915IJN1_ROMCU</name>
<protein>
    <submittedName>
        <fullName evidence="4">Secreted protein</fullName>
    </submittedName>
</protein>
<evidence type="ECO:0000313" key="4">
    <source>
        <dbReference type="WBParaSite" id="nRc.2.0.1.t14069-RA"/>
    </source>
</evidence>
<organism evidence="3 4">
    <name type="scientific">Romanomermis culicivorax</name>
    <name type="common">Nematode worm</name>
    <dbReference type="NCBI Taxonomy" id="13658"/>
    <lineage>
        <taxon>Eukaryota</taxon>
        <taxon>Metazoa</taxon>
        <taxon>Ecdysozoa</taxon>
        <taxon>Nematoda</taxon>
        <taxon>Enoplea</taxon>
        <taxon>Dorylaimia</taxon>
        <taxon>Mermithida</taxon>
        <taxon>Mermithoidea</taxon>
        <taxon>Mermithidae</taxon>
        <taxon>Romanomermis</taxon>
    </lineage>
</organism>
<dbReference type="WBParaSite" id="nRc.2.0.1.t14069-RA">
    <property type="protein sequence ID" value="nRc.2.0.1.t14069-RA"/>
    <property type="gene ID" value="nRc.2.0.1.g14069"/>
</dbReference>
<reference evidence="4" key="1">
    <citation type="submission" date="2022-11" db="UniProtKB">
        <authorList>
            <consortium name="WormBaseParasite"/>
        </authorList>
    </citation>
    <scope>IDENTIFICATION</scope>
</reference>
<keyword evidence="3" id="KW-1185">Reference proteome</keyword>
<sequence>MIPILLFSAAFVTAAVQAAPWTTMQPWQTMKFPQPTWNMPSPVAFPTWPQQQVSNNMKTNSQLAPFDFANWRSSFSNNGSPTNVGKSSSSSKCDSTGCTVCIN</sequence>
<evidence type="ECO:0000313" key="3">
    <source>
        <dbReference type="Proteomes" id="UP000887565"/>
    </source>
</evidence>
<evidence type="ECO:0000256" key="1">
    <source>
        <dbReference type="SAM" id="MobiDB-lite"/>
    </source>
</evidence>
<accession>A0A915IJN1</accession>
<dbReference type="Proteomes" id="UP000887565">
    <property type="component" value="Unplaced"/>
</dbReference>
<keyword evidence="2" id="KW-0732">Signal</keyword>
<evidence type="ECO:0000256" key="2">
    <source>
        <dbReference type="SAM" id="SignalP"/>
    </source>
</evidence>
<feature type="chain" id="PRO_5037125672" evidence="2">
    <location>
        <begin position="19"/>
        <end position="103"/>
    </location>
</feature>